<accession>A0A9W8LQE5</accession>
<sequence>MADAAPKTTALGRLDGIRRMIQTDQNAEGNKHVLEVSNKSGRTLVLNRPEALNSLTLPMVQSIQARLQRWENSELCNIVMLRSNSPKAFCAGGDVVTVVKTWKEGEANMAIKFFKEEYRMNHYLASYKKPIVAMLNGYTMGGGVGLSIHAPFRVANETTVFAMPETKIGLFPD</sequence>
<dbReference type="AlphaFoldDB" id="A0A9W8LQE5"/>
<evidence type="ECO:0000256" key="2">
    <source>
        <dbReference type="ARBA" id="ARBA00011915"/>
    </source>
</evidence>
<reference evidence="5" key="1">
    <citation type="submission" date="2022-07" db="EMBL/GenBank/DDBJ databases">
        <title>Phylogenomic reconstructions and comparative analyses of Kickxellomycotina fungi.</title>
        <authorList>
            <person name="Reynolds N.K."/>
            <person name="Stajich J.E."/>
            <person name="Barry K."/>
            <person name="Grigoriev I.V."/>
            <person name="Crous P."/>
            <person name="Smith M.E."/>
        </authorList>
    </citation>
    <scope>NUCLEOTIDE SEQUENCE</scope>
    <source>
        <strain evidence="5">NRRL 1565</strain>
    </source>
</reference>
<dbReference type="InterPro" id="IPR032259">
    <property type="entry name" value="HIBYL-CoA-H"/>
</dbReference>
<evidence type="ECO:0000259" key="4">
    <source>
        <dbReference type="Pfam" id="PF16113"/>
    </source>
</evidence>
<dbReference type="EMBL" id="JANBUO010003856">
    <property type="protein sequence ID" value="KAJ2789255.1"/>
    <property type="molecule type" value="Genomic_DNA"/>
</dbReference>
<dbReference type="CDD" id="cd06558">
    <property type="entry name" value="crotonase-like"/>
    <property type="match status" value="1"/>
</dbReference>
<dbReference type="InterPro" id="IPR018376">
    <property type="entry name" value="Enoyl-CoA_hyd/isom_CS"/>
</dbReference>
<dbReference type="Gene3D" id="3.90.226.10">
    <property type="entry name" value="2-enoyl-CoA Hydratase, Chain A, domain 1"/>
    <property type="match status" value="1"/>
</dbReference>
<proteinExistence type="predicted"/>
<gene>
    <name evidence="5" type="primary">EHD3_3</name>
    <name evidence="5" type="ORF">H4R20_007214</name>
</gene>
<dbReference type="GO" id="GO:0005739">
    <property type="term" value="C:mitochondrion"/>
    <property type="evidence" value="ECO:0007669"/>
    <property type="project" value="TreeGrafter"/>
</dbReference>
<dbReference type="PROSITE" id="PS00166">
    <property type="entry name" value="ENOYL_COA_HYDRATASE"/>
    <property type="match status" value="1"/>
</dbReference>
<dbReference type="PANTHER" id="PTHR43176">
    <property type="entry name" value="3-HYDROXYISOBUTYRYL-COA HYDROLASE-RELATED"/>
    <property type="match status" value="1"/>
</dbReference>
<dbReference type="SUPFAM" id="SSF52096">
    <property type="entry name" value="ClpP/crotonase"/>
    <property type="match status" value="1"/>
</dbReference>
<keyword evidence="6" id="KW-1185">Reference proteome</keyword>
<comment type="catalytic activity">
    <reaction evidence="1">
        <text>3-hydroxy-2-methylpropanoyl-CoA + H2O = 3-hydroxy-2-methylpropanoate + CoA + H(+)</text>
        <dbReference type="Rhea" id="RHEA:20888"/>
        <dbReference type="ChEBI" id="CHEBI:11805"/>
        <dbReference type="ChEBI" id="CHEBI:15377"/>
        <dbReference type="ChEBI" id="CHEBI:15378"/>
        <dbReference type="ChEBI" id="CHEBI:57287"/>
        <dbReference type="ChEBI" id="CHEBI:57340"/>
        <dbReference type="EC" id="3.1.2.4"/>
    </reaction>
</comment>
<dbReference type="InterPro" id="IPR029045">
    <property type="entry name" value="ClpP/crotonase-like_dom_sf"/>
</dbReference>
<evidence type="ECO:0000256" key="3">
    <source>
        <dbReference type="ARBA" id="ARBA00022801"/>
    </source>
</evidence>
<dbReference type="GO" id="GO:0003860">
    <property type="term" value="F:3-hydroxyisobutyryl-CoA hydrolase activity"/>
    <property type="evidence" value="ECO:0007669"/>
    <property type="project" value="UniProtKB-EC"/>
</dbReference>
<feature type="non-terminal residue" evidence="5">
    <location>
        <position position="173"/>
    </location>
</feature>
<comment type="caution">
    <text evidence="5">The sequence shown here is derived from an EMBL/GenBank/DDBJ whole genome shotgun (WGS) entry which is preliminary data.</text>
</comment>
<dbReference type="OrthoDB" id="1737613at2759"/>
<dbReference type="PANTHER" id="PTHR43176:SF3">
    <property type="entry name" value="3-HYDROXYISOBUTYRYL-COA HYDROLASE, MITOCHONDRIAL"/>
    <property type="match status" value="1"/>
</dbReference>
<evidence type="ECO:0000256" key="1">
    <source>
        <dbReference type="ARBA" id="ARBA00001709"/>
    </source>
</evidence>
<dbReference type="Pfam" id="PF16113">
    <property type="entry name" value="ECH_2"/>
    <property type="match status" value="1"/>
</dbReference>
<protein>
    <recommendedName>
        <fullName evidence="2">3-hydroxyisobutyryl-CoA hydrolase</fullName>
        <ecNumber evidence="2">3.1.2.4</ecNumber>
    </recommendedName>
</protein>
<dbReference type="Proteomes" id="UP001140094">
    <property type="component" value="Unassembled WGS sequence"/>
</dbReference>
<dbReference type="InterPro" id="IPR045004">
    <property type="entry name" value="ECH_dom"/>
</dbReference>
<evidence type="ECO:0000313" key="6">
    <source>
        <dbReference type="Proteomes" id="UP001140094"/>
    </source>
</evidence>
<evidence type="ECO:0000313" key="5">
    <source>
        <dbReference type="EMBL" id="KAJ2789255.1"/>
    </source>
</evidence>
<keyword evidence="3 5" id="KW-0378">Hydrolase</keyword>
<dbReference type="GO" id="GO:0006574">
    <property type="term" value="P:L-valine catabolic process"/>
    <property type="evidence" value="ECO:0007669"/>
    <property type="project" value="TreeGrafter"/>
</dbReference>
<feature type="domain" description="Enoyl-CoA hydratase/isomerase" evidence="4">
    <location>
        <begin position="42"/>
        <end position="173"/>
    </location>
</feature>
<dbReference type="EC" id="3.1.2.4" evidence="2"/>
<name>A0A9W8LQE5_9FUNG</name>
<organism evidence="5 6">
    <name type="scientific">Coemansia guatemalensis</name>
    <dbReference type="NCBI Taxonomy" id="2761395"/>
    <lineage>
        <taxon>Eukaryota</taxon>
        <taxon>Fungi</taxon>
        <taxon>Fungi incertae sedis</taxon>
        <taxon>Zoopagomycota</taxon>
        <taxon>Kickxellomycotina</taxon>
        <taxon>Kickxellomycetes</taxon>
        <taxon>Kickxellales</taxon>
        <taxon>Kickxellaceae</taxon>
        <taxon>Coemansia</taxon>
    </lineage>
</organism>